<evidence type="ECO:0000256" key="7">
    <source>
        <dbReference type="PIRSR" id="PIRSR000137-2"/>
    </source>
</evidence>
<evidence type="ECO:0000256" key="6">
    <source>
        <dbReference type="NCBIfam" id="TIGR01810"/>
    </source>
</evidence>
<evidence type="ECO:0000256" key="4">
    <source>
        <dbReference type="ARBA" id="ARBA00022827"/>
    </source>
</evidence>
<gene>
    <name evidence="13" type="primary">betA</name>
    <name evidence="13" type="ORF">CXF48_00470</name>
</gene>
<dbReference type="Pfam" id="PF05199">
    <property type="entry name" value="GMC_oxred_C"/>
    <property type="match status" value="1"/>
</dbReference>
<feature type="region of interest" description="Disordered" evidence="10">
    <location>
        <begin position="1"/>
        <end position="20"/>
    </location>
</feature>
<dbReference type="AlphaFoldDB" id="A0A426Q1I9"/>
<comment type="caution">
    <text evidence="13">The sequence shown here is derived from an EMBL/GenBank/DDBJ whole genome shotgun (WGS) entry which is preliminary data.</text>
</comment>
<accession>A0A426Q1I9</accession>
<evidence type="ECO:0000256" key="10">
    <source>
        <dbReference type="SAM" id="MobiDB-lite"/>
    </source>
</evidence>
<evidence type="ECO:0000256" key="9">
    <source>
        <dbReference type="RuleBase" id="RU003969"/>
    </source>
</evidence>
<comment type="pathway">
    <text evidence="9">Amine and polyamine biosynthesis; betaine biosynthesis via choline pathway; betaine aldehyde from choline (cytochrome c reductase route): step 1/1.</text>
</comment>
<dbReference type="InterPro" id="IPR036188">
    <property type="entry name" value="FAD/NAD-bd_sf"/>
</dbReference>
<dbReference type="EMBL" id="PQNK01000001">
    <property type="protein sequence ID" value="RRO87884.1"/>
    <property type="molecule type" value="Genomic_DNA"/>
</dbReference>
<evidence type="ECO:0000259" key="11">
    <source>
        <dbReference type="PROSITE" id="PS00623"/>
    </source>
</evidence>
<dbReference type="InterPro" id="IPR000172">
    <property type="entry name" value="GMC_OxRdtase_N"/>
</dbReference>
<comment type="cofactor">
    <cofactor evidence="1 7">
        <name>FAD</name>
        <dbReference type="ChEBI" id="CHEBI:57692"/>
    </cofactor>
</comment>
<comment type="similarity">
    <text evidence="2 8">Belongs to the GMC oxidoreductase family.</text>
</comment>
<feature type="domain" description="Glucose-methanol-choline oxidoreductase N-terminal" evidence="11">
    <location>
        <begin position="102"/>
        <end position="125"/>
    </location>
</feature>
<dbReference type="Gene3D" id="3.30.560.10">
    <property type="entry name" value="Glucose Oxidase, domain 3"/>
    <property type="match status" value="1"/>
</dbReference>
<evidence type="ECO:0000313" key="13">
    <source>
        <dbReference type="EMBL" id="RRO87884.1"/>
    </source>
</evidence>
<dbReference type="PROSITE" id="PS00623">
    <property type="entry name" value="GMC_OXRED_1"/>
    <property type="match status" value="1"/>
</dbReference>
<name>A0A426Q1I9_9CORY</name>
<organism evidence="13 14">
    <name type="scientific">Corynebacterium bovis</name>
    <dbReference type="NCBI Taxonomy" id="36808"/>
    <lineage>
        <taxon>Bacteria</taxon>
        <taxon>Bacillati</taxon>
        <taxon>Actinomycetota</taxon>
        <taxon>Actinomycetes</taxon>
        <taxon>Mycobacteriales</taxon>
        <taxon>Corynebacteriaceae</taxon>
        <taxon>Corynebacterium</taxon>
    </lineage>
</organism>
<dbReference type="Gene3D" id="3.50.50.60">
    <property type="entry name" value="FAD/NAD(P)-binding domain"/>
    <property type="match status" value="1"/>
</dbReference>
<dbReference type="SUPFAM" id="SSF51905">
    <property type="entry name" value="FAD/NAD(P)-binding domain"/>
    <property type="match status" value="1"/>
</dbReference>
<evidence type="ECO:0000259" key="12">
    <source>
        <dbReference type="PROSITE" id="PS00624"/>
    </source>
</evidence>
<feature type="binding site" evidence="7">
    <location>
        <position position="104"/>
    </location>
    <ligand>
        <name>FAD</name>
        <dbReference type="ChEBI" id="CHEBI:57692"/>
    </ligand>
</feature>
<keyword evidence="3 8" id="KW-0285">Flavoprotein</keyword>
<evidence type="ECO:0000256" key="1">
    <source>
        <dbReference type="ARBA" id="ARBA00001974"/>
    </source>
</evidence>
<dbReference type="InterPro" id="IPR007867">
    <property type="entry name" value="GMC_OxRtase_C"/>
</dbReference>
<dbReference type="PANTHER" id="PTHR11552">
    <property type="entry name" value="GLUCOSE-METHANOL-CHOLINE GMC OXIDOREDUCTASE"/>
    <property type="match status" value="1"/>
</dbReference>
<dbReference type="UniPathway" id="UPA00529">
    <property type="reaction ID" value="UER00385"/>
</dbReference>
<evidence type="ECO:0000256" key="3">
    <source>
        <dbReference type="ARBA" id="ARBA00022630"/>
    </source>
</evidence>
<dbReference type="PANTHER" id="PTHR11552:SF147">
    <property type="entry name" value="CHOLINE DEHYDROGENASE, MITOCHONDRIAL"/>
    <property type="match status" value="1"/>
</dbReference>
<dbReference type="PIRSF" id="PIRSF000137">
    <property type="entry name" value="Alcohol_oxidase"/>
    <property type="match status" value="1"/>
</dbReference>
<evidence type="ECO:0000256" key="2">
    <source>
        <dbReference type="ARBA" id="ARBA00010790"/>
    </source>
</evidence>
<dbReference type="InterPro" id="IPR012132">
    <property type="entry name" value="GMC_OxRdtase"/>
</dbReference>
<dbReference type="InterPro" id="IPR011533">
    <property type="entry name" value="BetA"/>
</dbReference>
<reference evidence="13 14" key="1">
    <citation type="submission" date="2018-01" db="EMBL/GenBank/DDBJ databases">
        <title>Twenty Corynebacterium bovis Genomes.</title>
        <authorList>
            <person name="Gulvik C.A."/>
        </authorList>
    </citation>
    <scope>NUCLEOTIDE SEQUENCE [LARGE SCALE GENOMIC DNA]</scope>
    <source>
        <strain evidence="13 14">F6900</strain>
    </source>
</reference>
<dbReference type="NCBIfam" id="TIGR01810">
    <property type="entry name" value="betA"/>
    <property type="match status" value="1"/>
</dbReference>
<dbReference type="GO" id="GO:0050660">
    <property type="term" value="F:flavin adenine dinucleotide binding"/>
    <property type="evidence" value="ECO:0007669"/>
    <property type="project" value="InterPro"/>
</dbReference>
<dbReference type="GO" id="GO:0019285">
    <property type="term" value="P:glycine betaine biosynthetic process from choline"/>
    <property type="evidence" value="ECO:0007669"/>
    <property type="project" value="UniProtKB-UniRule"/>
</dbReference>
<evidence type="ECO:0000256" key="8">
    <source>
        <dbReference type="RuleBase" id="RU003968"/>
    </source>
</evidence>
<dbReference type="EC" id="1.1.99.1" evidence="6 9"/>
<keyword evidence="5" id="KW-0560">Oxidoreductase</keyword>
<sequence>MINLKKILPTTTRRTPDTTGEKRDVVIVGGGSAGSVLANRLSADGDTDVLVLEAGRPDSLWDLFIHMPAAFSFPIGNKHYDWAYESDPEPEMNGRRVYHARGKVLGGSSSINGMIFQRGNPMDYEKWGALPGMSTWDYAHCLPYFNRMETCLGADADDPRRGHDGPLYLSRGPATSPLFQAFFRSVKEAGYELTNDVNGYRQEGFAPFDRNIRKGKRWSAARAYLHPVMDRDNLEVRTRAFTTRVLFDGTRATGVEYEWKGGTHTVHADRVILCGGAFNTPQLLQLSGVGDRELLESNGIDVVRHLPGVGENLQDHLEVYVQYNCTQPVSMQPALKFWKRPFLGLQWLLFKKGPVASSHFEAGGFARSNENEDYPNLMFHFLPMAIRYDGTQPEGDHGFQFHVGPMYSDARGHVRITSRDPHAKPSILFNYLTTEQDRREWVEAIKVSRRLLDTDAMKEYTDGEISPGPSVQTDEEILEWVRNDGETALHPSCTCRMGAADDEMAVVDPETMQVHGTEGLYVVDASAMPNVTNGNIYAPVIMLAEKAADLISGRTPLPPLNIPFYRAKADMPLYAEGETPRDHRHAIPGAV</sequence>
<comment type="catalytic activity">
    <reaction evidence="9">
        <text>choline + A = betaine aldehyde + AH2</text>
        <dbReference type="Rhea" id="RHEA:17433"/>
        <dbReference type="ChEBI" id="CHEBI:13193"/>
        <dbReference type="ChEBI" id="CHEBI:15354"/>
        <dbReference type="ChEBI" id="CHEBI:15710"/>
        <dbReference type="ChEBI" id="CHEBI:17499"/>
        <dbReference type="EC" id="1.1.99.1"/>
    </reaction>
</comment>
<proteinExistence type="inferred from homology"/>
<protein>
    <recommendedName>
        <fullName evidence="6 9">Choline dehydrogenase</fullName>
        <ecNumber evidence="6 9">1.1.99.1</ecNumber>
    </recommendedName>
</protein>
<dbReference type="PROSITE" id="PS00624">
    <property type="entry name" value="GMC_OXRED_2"/>
    <property type="match status" value="1"/>
</dbReference>
<evidence type="ECO:0000256" key="5">
    <source>
        <dbReference type="ARBA" id="ARBA00023002"/>
    </source>
</evidence>
<dbReference type="Pfam" id="PF00732">
    <property type="entry name" value="GMC_oxred_N"/>
    <property type="match status" value="1"/>
</dbReference>
<dbReference type="NCBIfam" id="NF002550">
    <property type="entry name" value="PRK02106.1"/>
    <property type="match status" value="1"/>
</dbReference>
<dbReference type="Proteomes" id="UP000276526">
    <property type="component" value="Unassembled WGS sequence"/>
</dbReference>
<dbReference type="GO" id="GO:0008812">
    <property type="term" value="F:choline dehydrogenase activity"/>
    <property type="evidence" value="ECO:0007669"/>
    <property type="project" value="UniProtKB-UniRule"/>
</dbReference>
<evidence type="ECO:0000313" key="14">
    <source>
        <dbReference type="Proteomes" id="UP000276526"/>
    </source>
</evidence>
<dbReference type="SUPFAM" id="SSF54373">
    <property type="entry name" value="FAD-linked reductases, C-terminal domain"/>
    <property type="match status" value="1"/>
</dbReference>
<keyword evidence="4 7" id="KW-0274">FAD</keyword>
<feature type="domain" description="Glucose-methanol-choline oxidoreductase N-terminal" evidence="12">
    <location>
        <begin position="276"/>
        <end position="290"/>
    </location>
</feature>
<dbReference type="GO" id="GO:0016020">
    <property type="term" value="C:membrane"/>
    <property type="evidence" value="ECO:0007669"/>
    <property type="project" value="TreeGrafter"/>
</dbReference>